<accession>A0A218KCD6</accession>
<protein>
    <submittedName>
        <fullName evidence="1">Uncharacterized protein</fullName>
    </submittedName>
</protein>
<gene>
    <name evidence="1" type="ORF">PBC2_238</name>
</gene>
<evidence type="ECO:0000313" key="1">
    <source>
        <dbReference type="EMBL" id="AKQ08553.1"/>
    </source>
</evidence>
<sequence>MSTLLLYRIRYFTTFSSERVKCSNSLSFFFVSIATDPNPTHRLFLYVRLACCHLYKHIISLLFAFVKKMCYIGAYSFDSRCCPCYNENQAGSLNRRIGVDKMYMYEHFKSIEYLYGDAYVQIPNEVFKELSEAIRSKRSTNVQQSSFAYAYIVAVSFLYKYAHFVDIDNGTYIQNSDIKQILGYDKTTKSIDKVIKKNGILDSIGLLKTTKEYPVEVEYADETLNDMSMREFKTFNMLDVDDVNYNIIKSIVKNRNYEVKEPLFFFERNGDLGTLYDYSDTHRITLKEFLEIIYDESLTNIDFMLYAYFKCKCFGLENDTSAIGLDRIIKQE</sequence>
<organism evidence="1 2">
    <name type="scientific">Bacillus phage PBC2</name>
    <dbReference type="NCBI Taxonomy" id="1675029"/>
    <lineage>
        <taxon>Viruses</taxon>
        <taxon>Duplodnaviria</taxon>
        <taxon>Heunggongvirae</taxon>
        <taxon>Uroviricota</taxon>
        <taxon>Caudoviricetes</taxon>
        <taxon>Andregratiavirinae</taxon>
        <taxon>Haetaevirus</taxon>
        <taxon>Haetaevirus PBC2</taxon>
    </lineage>
</organism>
<dbReference type="Proteomes" id="UP000223102">
    <property type="component" value="Segment"/>
</dbReference>
<proteinExistence type="predicted"/>
<dbReference type="EMBL" id="KT070867">
    <property type="protein sequence ID" value="AKQ08553.1"/>
    <property type="molecule type" value="Genomic_DNA"/>
</dbReference>
<evidence type="ECO:0000313" key="2">
    <source>
        <dbReference type="Proteomes" id="UP000223102"/>
    </source>
</evidence>
<name>A0A218KCD6_9CAUD</name>
<keyword evidence="2" id="KW-1185">Reference proteome</keyword>
<reference evidence="1 2" key="1">
    <citation type="submission" date="2015-06" db="EMBL/GenBank/DDBJ databases">
        <title>Complete genome sequence of Bacillus cereus phage PBC2.</title>
        <authorList>
            <person name="Kong M."/>
            <person name="Ryu S."/>
        </authorList>
    </citation>
    <scope>NUCLEOTIDE SEQUENCE [LARGE SCALE GENOMIC DNA]</scope>
</reference>